<dbReference type="GO" id="GO:0016874">
    <property type="term" value="F:ligase activity"/>
    <property type="evidence" value="ECO:0007669"/>
    <property type="project" value="UniProtKB-KW"/>
</dbReference>
<evidence type="ECO:0000256" key="2">
    <source>
        <dbReference type="ARBA" id="ARBA00022741"/>
    </source>
</evidence>
<dbReference type="RefSeq" id="WP_029721232.1">
    <property type="nucleotide sequence ID" value="NZ_JNVU01000017.1"/>
</dbReference>
<evidence type="ECO:0000259" key="5">
    <source>
        <dbReference type="PROSITE" id="PS50975"/>
    </source>
</evidence>
<name>A0A073B037_9PSEU</name>
<dbReference type="PANTHER" id="PTHR43585:SF2">
    <property type="entry name" value="ATP-GRASP ENZYME FSQD"/>
    <property type="match status" value="1"/>
</dbReference>
<dbReference type="AlphaFoldDB" id="A0A073B037"/>
<dbReference type="eggNOG" id="COG0458">
    <property type="taxonomic scope" value="Bacteria"/>
</dbReference>
<dbReference type="PANTHER" id="PTHR43585">
    <property type="entry name" value="FUMIPYRROLE BIOSYNTHESIS PROTEIN C"/>
    <property type="match status" value="1"/>
</dbReference>
<evidence type="ECO:0000256" key="1">
    <source>
        <dbReference type="ARBA" id="ARBA00022598"/>
    </source>
</evidence>
<dbReference type="PROSITE" id="PS50975">
    <property type="entry name" value="ATP_GRASP"/>
    <property type="match status" value="1"/>
</dbReference>
<dbReference type="STRING" id="28042.GU90_06925"/>
<accession>A0A073B037</accession>
<dbReference type="Gene3D" id="3.30.470.20">
    <property type="entry name" value="ATP-grasp fold, B domain"/>
    <property type="match status" value="1"/>
</dbReference>
<evidence type="ECO:0000313" key="6">
    <source>
        <dbReference type="EMBL" id="KEI44946.1"/>
    </source>
</evidence>
<dbReference type="SUPFAM" id="SSF56059">
    <property type="entry name" value="Glutathione synthetase ATP-binding domain-like"/>
    <property type="match status" value="1"/>
</dbReference>
<dbReference type="OrthoDB" id="24041at2"/>
<dbReference type="EMBL" id="JNVU01000017">
    <property type="protein sequence ID" value="KEI44946.1"/>
    <property type="molecule type" value="Genomic_DNA"/>
</dbReference>
<comment type="caution">
    <text evidence="6">The sequence shown here is derived from an EMBL/GenBank/DDBJ whole genome shotgun (WGS) entry which is preliminary data.</text>
</comment>
<dbReference type="Pfam" id="PF13535">
    <property type="entry name" value="ATP-grasp_4"/>
    <property type="match status" value="1"/>
</dbReference>
<evidence type="ECO:0000256" key="4">
    <source>
        <dbReference type="PROSITE-ProRule" id="PRU00409"/>
    </source>
</evidence>
<dbReference type="Proteomes" id="UP000031419">
    <property type="component" value="Unassembled WGS sequence"/>
</dbReference>
<dbReference type="GO" id="GO:0005524">
    <property type="term" value="F:ATP binding"/>
    <property type="evidence" value="ECO:0007669"/>
    <property type="project" value="UniProtKB-UniRule"/>
</dbReference>
<keyword evidence="3 4" id="KW-0067">ATP-binding</keyword>
<proteinExistence type="predicted"/>
<evidence type="ECO:0000313" key="7">
    <source>
        <dbReference type="Proteomes" id="UP000031419"/>
    </source>
</evidence>
<organism evidence="6 7">
    <name type="scientific">Saccharopolyspora rectivirgula</name>
    <dbReference type="NCBI Taxonomy" id="28042"/>
    <lineage>
        <taxon>Bacteria</taxon>
        <taxon>Bacillati</taxon>
        <taxon>Actinomycetota</taxon>
        <taxon>Actinomycetes</taxon>
        <taxon>Pseudonocardiales</taxon>
        <taxon>Pseudonocardiaceae</taxon>
        <taxon>Saccharopolyspora</taxon>
    </lineage>
</organism>
<gene>
    <name evidence="6" type="ORF">GU90_06925</name>
</gene>
<keyword evidence="2 4" id="KW-0547">Nucleotide-binding</keyword>
<dbReference type="Pfam" id="PF18603">
    <property type="entry name" value="LAL_C2"/>
    <property type="match status" value="1"/>
</dbReference>
<protein>
    <submittedName>
        <fullName evidence="6">Dehydrogenase</fullName>
    </submittedName>
</protein>
<keyword evidence="7" id="KW-1185">Reference proteome</keyword>
<dbReference type="Pfam" id="PF18130">
    <property type="entry name" value="ATPgrasp_N"/>
    <property type="match status" value="1"/>
</dbReference>
<evidence type="ECO:0000256" key="3">
    <source>
        <dbReference type="ARBA" id="ARBA00022840"/>
    </source>
</evidence>
<sequence length="416" mass="44377">MADPVVLYLNLRRTHLEHGAALEAAHRQGYGVVLIADSVPPGLPRGIVRAVHQVDTYDAEAVDAAVTKVCAEHELAGVMTWSDRDVESVSRIAARSGLPAPSPEAARIARNKYLMREALAAHPDTIPRYAKVSDWESLVKAAAEIGYPAVLKPTSASGSKGIFVLRGEDDLEPAYGELIRYTRPEVDRVFSGNPNELIIEQFLEGTEHSVEGFVHNGEVFIAGVTDKQTTEPFRLELAHVFPSALPEPALAAVHRLTRTVIEAIGLDNCAFHLECMVSGDSAKLVEVAARVGGDFITSHLVGMATGRSFAENAVQVATGQRPELTTENVLHAGVHKIMAERGGVFAGLDGLAQALAVPGVRHIVVERAAGAEVALPPEDYMSSTLGAVLATGDSAESVRNTLETAVGVITPRFEQD</sequence>
<reference evidence="6 7" key="1">
    <citation type="submission" date="2014-06" db="EMBL/GenBank/DDBJ databases">
        <title>Saccharopolyspora rectivirgula DSM-43113 Genome sequencing.</title>
        <authorList>
            <person name="Barrera C."/>
            <person name="Millon L."/>
            <person name="Rognon B."/>
            <person name="Zaugg C."/>
            <person name="Monod M."/>
        </authorList>
    </citation>
    <scope>NUCLEOTIDE SEQUENCE [LARGE SCALE GENOMIC DNA]</scope>
    <source>
        <strain evidence="6 7">DSM 43113</strain>
    </source>
</reference>
<dbReference type="InterPro" id="IPR052032">
    <property type="entry name" value="ATP-dep_AA_Ligase"/>
</dbReference>
<feature type="domain" description="ATP-grasp" evidence="5">
    <location>
        <begin position="116"/>
        <end position="318"/>
    </location>
</feature>
<dbReference type="Gene3D" id="3.40.50.20">
    <property type="match status" value="1"/>
</dbReference>
<dbReference type="InterPro" id="IPR040570">
    <property type="entry name" value="LAL_C2"/>
</dbReference>
<keyword evidence="1" id="KW-0436">Ligase</keyword>
<dbReference type="InterPro" id="IPR011761">
    <property type="entry name" value="ATP-grasp"/>
</dbReference>
<dbReference type="GO" id="GO:0046872">
    <property type="term" value="F:metal ion binding"/>
    <property type="evidence" value="ECO:0007669"/>
    <property type="project" value="InterPro"/>
</dbReference>
<dbReference type="InterPro" id="IPR041472">
    <property type="entry name" value="BL00235/CARNS1_N"/>
</dbReference>